<dbReference type="RefSeq" id="WP_377246731.1">
    <property type="nucleotide sequence ID" value="NZ_JBHLUH010000007.1"/>
</dbReference>
<keyword evidence="3" id="KW-1185">Reference proteome</keyword>
<feature type="region of interest" description="Disordered" evidence="1">
    <location>
        <begin position="1"/>
        <end position="21"/>
    </location>
</feature>
<organism evidence="2 3">
    <name type="scientific">Phytohabitans kaempferiae</name>
    <dbReference type="NCBI Taxonomy" id="1620943"/>
    <lineage>
        <taxon>Bacteria</taxon>
        <taxon>Bacillati</taxon>
        <taxon>Actinomycetota</taxon>
        <taxon>Actinomycetes</taxon>
        <taxon>Micromonosporales</taxon>
        <taxon>Micromonosporaceae</taxon>
    </lineage>
</organism>
<name>A0ABV6LXS3_9ACTN</name>
<dbReference type="EMBL" id="JBHLUH010000007">
    <property type="protein sequence ID" value="MFC0527231.1"/>
    <property type="molecule type" value="Genomic_DNA"/>
</dbReference>
<evidence type="ECO:0000313" key="2">
    <source>
        <dbReference type="EMBL" id="MFC0527231.1"/>
    </source>
</evidence>
<accession>A0ABV6LXS3</accession>
<proteinExistence type="predicted"/>
<dbReference type="Proteomes" id="UP001589867">
    <property type="component" value="Unassembled WGS sequence"/>
</dbReference>
<gene>
    <name evidence="2" type="ORF">ACFFIA_06120</name>
</gene>
<evidence type="ECO:0000256" key="1">
    <source>
        <dbReference type="SAM" id="MobiDB-lite"/>
    </source>
</evidence>
<protein>
    <submittedName>
        <fullName evidence="2">Uncharacterized protein</fullName>
    </submittedName>
</protein>
<evidence type="ECO:0000313" key="3">
    <source>
        <dbReference type="Proteomes" id="UP001589867"/>
    </source>
</evidence>
<sequence length="68" mass="7873">MATPDRSAHPVPTLPDELRDLTYEQATPEQVDQIREHMRAELAAADERWTAEDREQQRNAFLRQLDAA</sequence>
<comment type="caution">
    <text evidence="2">The sequence shown here is derived from an EMBL/GenBank/DDBJ whole genome shotgun (WGS) entry which is preliminary data.</text>
</comment>
<reference evidence="2 3" key="1">
    <citation type="submission" date="2024-09" db="EMBL/GenBank/DDBJ databases">
        <authorList>
            <person name="Sun Q."/>
            <person name="Mori K."/>
        </authorList>
    </citation>
    <scope>NUCLEOTIDE SEQUENCE [LARGE SCALE GENOMIC DNA]</scope>
    <source>
        <strain evidence="2 3">TBRC 3947</strain>
    </source>
</reference>